<dbReference type="Pfam" id="PF04004">
    <property type="entry name" value="Leo1"/>
    <property type="match status" value="1"/>
</dbReference>
<dbReference type="GO" id="GO:0006368">
    <property type="term" value="P:transcription elongation by RNA polymerase II"/>
    <property type="evidence" value="ECO:0007669"/>
    <property type="project" value="InterPro"/>
</dbReference>
<accession>A0AAD4U612</accession>
<dbReference type="GO" id="GO:1990269">
    <property type="term" value="F:RNA polymerase II C-terminal domain phosphoserine binding"/>
    <property type="evidence" value="ECO:0007669"/>
    <property type="project" value="TreeGrafter"/>
</dbReference>
<evidence type="ECO:0000256" key="1">
    <source>
        <dbReference type="ARBA" id="ARBA00010903"/>
    </source>
</evidence>
<feature type="compositionally biased region" description="Basic and acidic residues" evidence="3">
    <location>
        <begin position="265"/>
        <end position="286"/>
    </location>
</feature>
<gene>
    <name evidence="4" type="ORF">MG293_009583</name>
</gene>
<feature type="region of interest" description="Disordered" evidence="3">
    <location>
        <begin position="1"/>
        <end position="46"/>
    </location>
</feature>
<evidence type="ECO:0000256" key="3">
    <source>
        <dbReference type="SAM" id="MobiDB-lite"/>
    </source>
</evidence>
<dbReference type="AlphaFoldDB" id="A0AAD4U612"/>
<dbReference type="GO" id="GO:0016593">
    <property type="term" value="C:Cdc73/Paf1 complex"/>
    <property type="evidence" value="ECO:0007669"/>
    <property type="project" value="InterPro"/>
</dbReference>
<feature type="region of interest" description="Disordered" evidence="3">
    <location>
        <begin position="236"/>
        <end position="326"/>
    </location>
</feature>
<dbReference type="GO" id="GO:0032968">
    <property type="term" value="P:positive regulation of transcription elongation by RNA polymerase II"/>
    <property type="evidence" value="ECO:0007669"/>
    <property type="project" value="TreeGrafter"/>
</dbReference>
<reference evidence="4" key="1">
    <citation type="submission" date="2022-03" db="EMBL/GenBank/DDBJ databases">
        <title>Genomic analyses of argali, domestic sheep and their hybrids provide insights into chromosomal evolution, heterosis and genetic basis of agronomic traits.</title>
        <authorList>
            <person name="Li M."/>
        </authorList>
    </citation>
    <scope>NUCLEOTIDE SEQUENCE</scope>
    <source>
        <strain evidence="4">CAU-MHL-2022a</strain>
        <tissue evidence="4">Skin</tissue>
    </source>
</reference>
<comment type="similarity">
    <text evidence="1">Belongs to the LEO1 family.</text>
</comment>
<dbReference type="EMBL" id="JAKZEL010000009">
    <property type="protein sequence ID" value="KAI4540542.1"/>
    <property type="molecule type" value="Genomic_DNA"/>
</dbReference>
<comment type="caution">
    <text evidence="4">The sequence shown here is derived from an EMBL/GenBank/DDBJ whole genome shotgun (WGS) entry which is preliminary data.</text>
</comment>
<protein>
    <recommendedName>
        <fullName evidence="2">RNA polymerase-associated protein LEO1</fullName>
    </recommendedName>
</protein>
<evidence type="ECO:0000313" key="4">
    <source>
        <dbReference type="EMBL" id="KAI4540542.1"/>
    </source>
</evidence>
<dbReference type="PANTHER" id="PTHR23146:SF0">
    <property type="entry name" value="RNA POLYMERASE-ASSOCIATED PROTEIN LEO1"/>
    <property type="match status" value="1"/>
</dbReference>
<dbReference type="Proteomes" id="UP001214576">
    <property type="component" value="Unassembled WGS sequence"/>
</dbReference>
<feature type="compositionally biased region" description="Basic residues" evidence="3">
    <location>
        <begin position="316"/>
        <end position="326"/>
    </location>
</feature>
<proteinExistence type="inferred from homology"/>
<keyword evidence="5" id="KW-1185">Reference proteome</keyword>
<name>A0AAD4U612_OVIAM</name>
<dbReference type="InterPro" id="IPR007149">
    <property type="entry name" value="Leo1"/>
</dbReference>
<evidence type="ECO:0000313" key="5">
    <source>
        <dbReference type="Proteomes" id="UP001214576"/>
    </source>
</evidence>
<feature type="compositionally biased region" description="Acidic residues" evidence="3">
    <location>
        <begin position="1"/>
        <end position="16"/>
    </location>
</feature>
<dbReference type="PANTHER" id="PTHR23146">
    <property type="entry name" value="LEO1 PROTEIN"/>
    <property type="match status" value="1"/>
</dbReference>
<sequence>MDLFGDIDDISSDSDGDNQPPIQKQPAKDGCGVPQNQQEEEPISETKIEVEIPNINSDLGNELYFVKLPKFLSIESKPFDPQYYEDEFENKKMLDEERTRLKLKIENTIRWRIRRNKDGIKIKESNARIVKWSDGSLSLHLGNEVFDIYKAPMQANHNHLFIREDTGLQGQAVFKSKLTFRPHATDYATHKKVTLPLASRCSRLQMIRILPVVGPDPECQRVELIKKEAARLRASAHQETIRLQKQGGPSAPYQDPNSDEEGEAVENHDQGGRGEEETRIYSPERDEGQDEDGAQRSLTAKKLTTDEMNPPERGKQRVKRKRMTEA</sequence>
<evidence type="ECO:0000256" key="2">
    <source>
        <dbReference type="ARBA" id="ARBA00019689"/>
    </source>
</evidence>
<organism evidence="4 5">
    <name type="scientific">Ovis ammon polii</name>
    <dbReference type="NCBI Taxonomy" id="230172"/>
    <lineage>
        <taxon>Eukaryota</taxon>
        <taxon>Metazoa</taxon>
        <taxon>Chordata</taxon>
        <taxon>Craniata</taxon>
        <taxon>Vertebrata</taxon>
        <taxon>Euteleostomi</taxon>
        <taxon>Mammalia</taxon>
        <taxon>Eutheria</taxon>
        <taxon>Laurasiatheria</taxon>
        <taxon>Artiodactyla</taxon>
        <taxon>Ruminantia</taxon>
        <taxon>Pecora</taxon>
        <taxon>Bovidae</taxon>
        <taxon>Caprinae</taxon>
        <taxon>Ovis</taxon>
    </lineage>
</organism>